<dbReference type="RefSeq" id="WP_038270880.1">
    <property type="nucleotide sequence ID" value="NZ_CP053627.1"/>
</dbReference>
<dbReference type="EMBL" id="JAJPPU010000002">
    <property type="protein sequence ID" value="MCD8473265.1"/>
    <property type="molecule type" value="Genomic_DNA"/>
</dbReference>
<evidence type="ECO:0000313" key="1">
    <source>
        <dbReference type="EMBL" id="EWS78472.1"/>
    </source>
</evidence>
<proteinExistence type="predicted"/>
<comment type="caution">
    <text evidence="1">The sequence shown here is derived from an EMBL/GenBank/DDBJ whole genome shotgun (WGS) entry which is preliminary data.</text>
</comment>
<dbReference type="EMBL" id="JDSQ01000007">
    <property type="protein sequence ID" value="EWS78472.1"/>
    <property type="molecule type" value="Genomic_DNA"/>
</dbReference>
<evidence type="ECO:0000313" key="2">
    <source>
        <dbReference type="EMBL" id="MCD8473265.1"/>
    </source>
</evidence>
<reference evidence="2" key="2">
    <citation type="submission" date="2021-11" db="EMBL/GenBank/DDBJ databases">
        <title>Genome sequence of Xylella taiwanensis PLS432.</title>
        <authorList>
            <person name="Weng L.-W."/>
            <person name="Su C.-C."/>
            <person name="Tsai C.-W."/>
            <person name="Kuo C.-H."/>
        </authorList>
    </citation>
    <scope>NUCLEOTIDE SEQUENCE</scope>
    <source>
        <strain evidence="2">PLS432</strain>
    </source>
</reference>
<organism evidence="1 3">
    <name type="scientific">Xylella taiwanensis</name>
    <dbReference type="NCBI Taxonomy" id="1444770"/>
    <lineage>
        <taxon>Bacteria</taxon>
        <taxon>Pseudomonadati</taxon>
        <taxon>Pseudomonadota</taxon>
        <taxon>Gammaproteobacteria</taxon>
        <taxon>Lysobacterales</taxon>
        <taxon>Lysobacteraceae</taxon>
        <taxon>Xylella</taxon>
    </lineage>
</organism>
<sequence>MIPRKTAKAAFHDLWRRSSSIDWEVKPWVWVVQFKLIEFLRRIYPESYKRNDIAAESDADQEIAV</sequence>
<dbReference type="Proteomes" id="UP001430701">
    <property type="component" value="Unassembled WGS sequence"/>
</dbReference>
<accession>Z9JL26</accession>
<reference evidence="1 3" key="1">
    <citation type="journal article" date="2014" name="Genome Announc.">
        <title>Draft Genome Sequence of Xylella fastidiosa Pear Leaf Scorch Strain in Taiwan.</title>
        <authorList>
            <person name="Su C.C."/>
            <person name="Deng W.L."/>
            <person name="Jan F.J."/>
            <person name="Chang C.J."/>
            <person name="Huang H."/>
            <person name="Chen J."/>
        </authorList>
    </citation>
    <scope>NUCLEOTIDE SEQUENCE [LARGE SCALE GENOMIC DNA]</scope>
    <source>
        <strain evidence="1 3">PLS229</strain>
    </source>
</reference>
<dbReference type="AlphaFoldDB" id="Z9JL26"/>
<keyword evidence="4" id="KW-1185">Reference proteome</keyword>
<evidence type="ECO:0000313" key="4">
    <source>
        <dbReference type="Proteomes" id="UP001430701"/>
    </source>
</evidence>
<dbReference type="PATRIC" id="fig|1444770.3.peg.1246"/>
<dbReference type="KEGG" id="xtw:AB672_02530"/>
<dbReference type="GeneID" id="68900155"/>
<name>Z9JL26_9GAMM</name>
<dbReference type="Proteomes" id="UP000020406">
    <property type="component" value="Unassembled WGS sequence"/>
</dbReference>
<dbReference type="OrthoDB" id="72471at2"/>
<protein>
    <submittedName>
        <fullName evidence="1">Uncharacterized protein</fullName>
    </submittedName>
</protein>
<evidence type="ECO:0000313" key="3">
    <source>
        <dbReference type="Proteomes" id="UP000020406"/>
    </source>
</evidence>
<gene>
    <name evidence="1" type="ORF">AF72_05205</name>
    <name evidence="2" type="ORF">LPH55_07305</name>
</gene>